<gene>
    <name evidence="2" type="ORF">MMEN_LOCUS13081</name>
</gene>
<evidence type="ECO:0000256" key="1">
    <source>
        <dbReference type="SAM" id="SignalP"/>
    </source>
</evidence>
<protein>
    <submittedName>
        <fullName evidence="2">(Atlantic silverside) hypothetical protein</fullName>
    </submittedName>
</protein>
<accession>A0A8S4BDH8</accession>
<keyword evidence="3" id="KW-1185">Reference proteome</keyword>
<feature type="non-terminal residue" evidence="2">
    <location>
        <position position="104"/>
    </location>
</feature>
<dbReference type="Proteomes" id="UP000677803">
    <property type="component" value="Unassembled WGS sequence"/>
</dbReference>
<feature type="chain" id="PRO_5035718492" evidence="1">
    <location>
        <begin position="23"/>
        <end position="104"/>
    </location>
</feature>
<dbReference type="AlphaFoldDB" id="A0A8S4BDH8"/>
<keyword evidence="1" id="KW-0732">Signal</keyword>
<feature type="signal peptide" evidence="1">
    <location>
        <begin position="1"/>
        <end position="22"/>
    </location>
</feature>
<evidence type="ECO:0000313" key="3">
    <source>
        <dbReference type="Proteomes" id="UP000677803"/>
    </source>
</evidence>
<comment type="caution">
    <text evidence="2">The sequence shown here is derived from an EMBL/GenBank/DDBJ whole genome shotgun (WGS) entry which is preliminary data.</text>
</comment>
<name>A0A8S4BDH8_9TELE</name>
<proteinExistence type="predicted"/>
<evidence type="ECO:0000313" key="2">
    <source>
        <dbReference type="EMBL" id="CAG5929448.1"/>
    </source>
</evidence>
<organism evidence="2 3">
    <name type="scientific">Menidia menidia</name>
    <name type="common">Atlantic silverside</name>
    <dbReference type="NCBI Taxonomy" id="238744"/>
    <lineage>
        <taxon>Eukaryota</taxon>
        <taxon>Metazoa</taxon>
        <taxon>Chordata</taxon>
        <taxon>Craniata</taxon>
        <taxon>Vertebrata</taxon>
        <taxon>Euteleostomi</taxon>
        <taxon>Actinopterygii</taxon>
        <taxon>Neopterygii</taxon>
        <taxon>Teleostei</taxon>
        <taxon>Neoteleostei</taxon>
        <taxon>Acanthomorphata</taxon>
        <taxon>Ovalentaria</taxon>
        <taxon>Atherinomorphae</taxon>
        <taxon>Atheriniformes</taxon>
        <taxon>Atherinopsidae</taxon>
        <taxon>Menidiinae</taxon>
        <taxon>Menidia</taxon>
    </lineage>
</organism>
<dbReference type="EMBL" id="CAJRST010014446">
    <property type="protein sequence ID" value="CAG5929448.1"/>
    <property type="molecule type" value="Genomic_DNA"/>
</dbReference>
<reference evidence="2" key="1">
    <citation type="submission" date="2021-05" db="EMBL/GenBank/DDBJ databases">
        <authorList>
            <person name="Tigano A."/>
        </authorList>
    </citation>
    <scope>NUCLEOTIDE SEQUENCE</scope>
</reference>
<sequence length="104" mass="10124">MGGITTGALLGALLGLPMMIAAVVVTMNCVGPACVMPSVCIGIAALTAVAGAAVGGYVGYCEAVMADSAAEAAKNTAQAVGKLALKGIKTALSVAKESDFFEDT</sequence>